<dbReference type="GO" id="GO:0005829">
    <property type="term" value="C:cytosol"/>
    <property type="evidence" value="ECO:0007669"/>
    <property type="project" value="TreeGrafter"/>
</dbReference>
<dbReference type="Gene3D" id="3.40.50.10860">
    <property type="entry name" value="Leucine Dehydrogenase, chain A, domain 1"/>
    <property type="match status" value="1"/>
</dbReference>
<keyword evidence="11" id="KW-0028">Amino-acid biosynthesis</keyword>
<keyword evidence="9 11" id="KW-0486">Methionine biosynthesis</keyword>
<feature type="binding site" evidence="11">
    <location>
        <begin position="163"/>
        <end position="165"/>
    </location>
    <ligand>
        <name>NADP(+)</name>
        <dbReference type="ChEBI" id="CHEBI:58349"/>
    </ligand>
</feature>
<evidence type="ECO:0000256" key="8">
    <source>
        <dbReference type="ARBA" id="ARBA00023102"/>
    </source>
</evidence>
<evidence type="ECO:0000256" key="11">
    <source>
        <dbReference type="HAMAP-Rule" id="MF_01576"/>
    </source>
</evidence>
<comment type="caution">
    <text evidence="11">Lacks conserved residue(s) required for the propagation of feature annotation.</text>
</comment>
<dbReference type="InterPro" id="IPR036291">
    <property type="entry name" value="NAD(P)-bd_dom_sf"/>
</dbReference>
<comment type="catalytic activity">
    <reaction evidence="11">
        <text>(6R)-5,10-methylene-5,6,7,8-tetrahydrofolate + NADP(+) = (6R)-5,10-methenyltetrahydrofolate + NADPH</text>
        <dbReference type="Rhea" id="RHEA:22812"/>
        <dbReference type="ChEBI" id="CHEBI:15636"/>
        <dbReference type="ChEBI" id="CHEBI:57455"/>
        <dbReference type="ChEBI" id="CHEBI:57783"/>
        <dbReference type="ChEBI" id="CHEBI:58349"/>
        <dbReference type="EC" id="1.5.1.5"/>
    </reaction>
</comment>
<keyword evidence="5 11" id="KW-0378">Hydrolase</keyword>
<dbReference type="UniPathway" id="UPA00193"/>
<feature type="domain" description="Tetrahydrofolate dehydrogenase/cyclohydrolase NAD(P)-binding" evidence="13">
    <location>
        <begin position="140"/>
        <end position="279"/>
    </location>
</feature>
<keyword evidence="6 11" id="KW-0521">NADP</keyword>
<evidence type="ECO:0000256" key="1">
    <source>
        <dbReference type="ARBA" id="ARBA00004777"/>
    </source>
</evidence>
<name>A0A1G2BRV7_9BACT</name>
<dbReference type="PROSITE" id="PS00767">
    <property type="entry name" value="THF_DHG_CYH_2"/>
    <property type="match status" value="1"/>
</dbReference>
<evidence type="ECO:0000256" key="9">
    <source>
        <dbReference type="ARBA" id="ARBA00023167"/>
    </source>
</evidence>
<dbReference type="Pfam" id="PF00763">
    <property type="entry name" value="THF_DHG_CYH"/>
    <property type="match status" value="1"/>
</dbReference>
<comment type="caution">
    <text evidence="14">The sequence shown here is derived from an EMBL/GenBank/DDBJ whole genome shotgun (WGS) entry which is preliminary data.</text>
</comment>
<evidence type="ECO:0000259" key="13">
    <source>
        <dbReference type="Pfam" id="PF02882"/>
    </source>
</evidence>
<gene>
    <name evidence="11" type="primary">folD</name>
    <name evidence="14" type="ORF">A3B31_00850</name>
</gene>
<dbReference type="InterPro" id="IPR020631">
    <property type="entry name" value="THF_DH/CycHdrlase_NAD-bd_dom"/>
</dbReference>
<dbReference type="InterPro" id="IPR046346">
    <property type="entry name" value="Aminoacid_DH-like_N_sf"/>
</dbReference>
<dbReference type="GO" id="GO:0006164">
    <property type="term" value="P:purine nucleotide biosynthetic process"/>
    <property type="evidence" value="ECO:0007669"/>
    <property type="project" value="UniProtKB-KW"/>
</dbReference>
<proteinExistence type="inferred from homology"/>
<evidence type="ECO:0000256" key="7">
    <source>
        <dbReference type="ARBA" id="ARBA00023002"/>
    </source>
</evidence>
<dbReference type="InterPro" id="IPR020630">
    <property type="entry name" value="THF_DH/CycHdrlase_cat_dom"/>
</dbReference>
<dbReference type="Proteomes" id="UP000177349">
    <property type="component" value="Unassembled WGS sequence"/>
</dbReference>
<sequence length="284" mass="31322">MYKLIDGKKLAQEVLAQVQKEIIELSIEPQLAVILVGEDPASHLYVKLKRKACETAGIVFHLYSIDESESEQKILDTVAFLNKDADIDAILIQLPLPKKFDQQHVIDAMDYRKDVDGFHQKNLQSFLAGKKQHILPGLSLAIWTLIASTGAKNYLRKKTLIIGKSDVFTQPTRKIFADKGMDEPVIVHPDDPRLTEITQTADILVTAIGKPNSLTAPMIKEGAVIIDVGISSVDGQTVGDVDFKNVAPKTSYITPVPGGVGPMTVAMLLYNTLQLAKERKRVRV</sequence>
<keyword evidence="3 11" id="KW-0554">One-carbon metabolism</keyword>
<keyword evidence="10 11" id="KW-0511">Multifunctional enzyme</keyword>
<dbReference type="EC" id="1.5.1.5" evidence="11"/>
<evidence type="ECO:0000256" key="10">
    <source>
        <dbReference type="ARBA" id="ARBA00023268"/>
    </source>
</evidence>
<dbReference type="GO" id="GO:0000105">
    <property type="term" value="P:L-histidine biosynthetic process"/>
    <property type="evidence" value="ECO:0007669"/>
    <property type="project" value="UniProtKB-KW"/>
</dbReference>
<dbReference type="AlphaFoldDB" id="A0A1G2BRV7"/>
<comment type="function">
    <text evidence="11">Catalyzes the oxidation of 5,10-methylenetetrahydrofolate to 5,10-methenyltetrahydrofolate and then the hydrolysis of 5,10-methenyltetrahydrofolate to 10-formyltetrahydrofolate.</text>
</comment>
<evidence type="ECO:0000313" key="14">
    <source>
        <dbReference type="EMBL" id="OGY91289.1"/>
    </source>
</evidence>
<dbReference type="SUPFAM" id="SSF51735">
    <property type="entry name" value="NAD(P)-binding Rossmann-fold domains"/>
    <property type="match status" value="1"/>
</dbReference>
<accession>A0A1G2BRV7</accession>
<keyword evidence="7 11" id="KW-0560">Oxidoreductase</keyword>
<feature type="domain" description="Tetrahydrofolate dehydrogenase/cyclohydrolase catalytic" evidence="12">
    <location>
        <begin position="5"/>
        <end position="116"/>
    </location>
</feature>
<dbReference type="PRINTS" id="PR00085">
    <property type="entry name" value="THFDHDRGNASE"/>
</dbReference>
<evidence type="ECO:0000256" key="5">
    <source>
        <dbReference type="ARBA" id="ARBA00022801"/>
    </source>
</evidence>
<dbReference type="GO" id="GO:0004488">
    <property type="term" value="F:methylenetetrahydrofolate dehydrogenase (NADP+) activity"/>
    <property type="evidence" value="ECO:0007669"/>
    <property type="project" value="UniProtKB-UniRule"/>
</dbReference>
<dbReference type="InterPro" id="IPR000672">
    <property type="entry name" value="THF_DH/CycHdrlase"/>
</dbReference>
<dbReference type="Pfam" id="PF02882">
    <property type="entry name" value="THF_DHG_CYH_C"/>
    <property type="match status" value="1"/>
</dbReference>
<evidence type="ECO:0000259" key="12">
    <source>
        <dbReference type="Pfam" id="PF00763"/>
    </source>
</evidence>
<comment type="pathway">
    <text evidence="1 11">One-carbon metabolism; tetrahydrofolate interconversion.</text>
</comment>
<feature type="binding site" evidence="11">
    <location>
        <position position="230"/>
    </location>
    <ligand>
        <name>NADP(+)</name>
        <dbReference type="ChEBI" id="CHEBI:58349"/>
    </ligand>
</feature>
<evidence type="ECO:0000256" key="6">
    <source>
        <dbReference type="ARBA" id="ARBA00022857"/>
    </source>
</evidence>
<dbReference type="GO" id="GO:0004477">
    <property type="term" value="F:methenyltetrahydrofolate cyclohydrolase activity"/>
    <property type="evidence" value="ECO:0007669"/>
    <property type="project" value="UniProtKB-UniRule"/>
</dbReference>
<keyword evidence="8 11" id="KW-0368">Histidine biosynthesis</keyword>
<dbReference type="PANTHER" id="PTHR48099:SF5">
    <property type="entry name" value="C-1-TETRAHYDROFOLATE SYNTHASE, CYTOPLASMIC"/>
    <property type="match status" value="1"/>
</dbReference>
<dbReference type="FunFam" id="3.40.50.10860:FF:000005">
    <property type="entry name" value="C-1-tetrahydrofolate synthase, cytoplasmic, putative"/>
    <property type="match status" value="1"/>
</dbReference>
<dbReference type="PANTHER" id="PTHR48099">
    <property type="entry name" value="C-1-TETRAHYDROFOLATE SYNTHASE, CYTOPLASMIC-RELATED"/>
    <property type="match status" value="1"/>
</dbReference>
<organism evidence="14 15">
    <name type="scientific">Candidatus Komeilibacteria bacterium RIFCSPLOWO2_01_FULL_53_11</name>
    <dbReference type="NCBI Taxonomy" id="1798552"/>
    <lineage>
        <taxon>Bacteria</taxon>
        <taxon>Candidatus Komeiliibacteriota</taxon>
    </lineage>
</organism>
<dbReference type="EC" id="3.5.4.9" evidence="11"/>
<evidence type="ECO:0000256" key="2">
    <source>
        <dbReference type="ARBA" id="ARBA00011738"/>
    </source>
</evidence>
<evidence type="ECO:0000256" key="4">
    <source>
        <dbReference type="ARBA" id="ARBA00022755"/>
    </source>
</evidence>
<comment type="catalytic activity">
    <reaction evidence="11">
        <text>(6R)-5,10-methenyltetrahydrofolate + H2O = (6R)-10-formyltetrahydrofolate + H(+)</text>
        <dbReference type="Rhea" id="RHEA:23700"/>
        <dbReference type="ChEBI" id="CHEBI:15377"/>
        <dbReference type="ChEBI" id="CHEBI:15378"/>
        <dbReference type="ChEBI" id="CHEBI:57455"/>
        <dbReference type="ChEBI" id="CHEBI:195366"/>
        <dbReference type="EC" id="3.5.4.9"/>
    </reaction>
</comment>
<dbReference type="GO" id="GO:0035999">
    <property type="term" value="P:tetrahydrofolate interconversion"/>
    <property type="evidence" value="ECO:0007669"/>
    <property type="project" value="UniProtKB-UniRule"/>
</dbReference>
<dbReference type="HAMAP" id="MF_01576">
    <property type="entry name" value="THF_DHG_CYH"/>
    <property type="match status" value="1"/>
</dbReference>
<reference evidence="14 15" key="1">
    <citation type="journal article" date="2016" name="Nat. Commun.">
        <title>Thousands of microbial genomes shed light on interconnected biogeochemical processes in an aquifer system.</title>
        <authorList>
            <person name="Anantharaman K."/>
            <person name="Brown C.T."/>
            <person name="Hug L.A."/>
            <person name="Sharon I."/>
            <person name="Castelle C.J."/>
            <person name="Probst A.J."/>
            <person name="Thomas B.C."/>
            <person name="Singh A."/>
            <person name="Wilkins M.J."/>
            <person name="Karaoz U."/>
            <person name="Brodie E.L."/>
            <person name="Williams K.H."/>
            <person name="Hubbard S.S."/>
            <person name="Banfield J.F."/>
        </authorList>
    </citation>
    <scope>NUCLEOTIDE SEQUENCE [LARGE SCALE GENOMIC DNA]</scope>
</reference>
<dbReference type="EMBL" id="MHKN01000045">
    <property type="protein sequence ID" value="OGY91289.1"/>
    <property type="molecule type" value="Genomic_DNA"/>
</dbReference>
<dbReference type="Gene3D" id="3.40.50.720">
    <property type="entry name" value="NAD(P)-binding Rossmann-like Domain"/>
    <property type="match status" value="1"/>
</dbReference>
<evidence type="ECO:0000256" key="3">
    <source>
        <dbReference type="ARBA" id="ARBA00022563"/>
    </source>
</evidence>
<protein>
    <recommendedName>
        <fullName evidence="11">Bifunctional protein FolD</fullName>
    </recommendedName>
    <domain>
        <recommendedName>
            <fullName evidence="11">Methylenetetrahydrofolate dehydrogenase</fullName>
            <ecNumber evidence="11">1.5.1.5</ecNumber>
        </recommendedName>
    </domain>
    <domain>
        <recommendedName>
            <fullName evidence="11">Methenyltetrahydrofolate cyclohydrolase</fullName>
            <ecNumber evidence="11">3.5.4.9</ecNumber>
        </recommendedName>
    </domain>
</protein>
<comment type="similarity">
    <text evidence="11">Belongs to the tetrahydrofolate dehydrogenase/cyclohydrolase family.</text>
</comment>
<dbReference type="PROSITE" id="PS00766">
    <property type="entry name" value="THF_DHG_CYH_1"/>
    <property type="match status" value="1"/>
</dbReference>
<evidence type="ECO:0000313" key="15">
    <source>
        <dbReference type="Proteomes" id="UP000177349"/>
    </source>
</evidence>
<comment type="subunit">
    <text evidence="2 11">Homodimer.</text>
</comment>
<dbReference type="SUPFAM" id="SSF53223">
    <property type="entry name" value="Aminoacid dehydrogenase-like, N-terminal domain"/>
    <property type="match status" value="1"/>
</dbReference>
<keyword evidence="4 11" id="KW-0658">Purine biosynthesis</keyword>
<dbReference type="InterPro" id="IPR020867">
    <property type="entry name" value="THF_DH/CycHdrlase_CS"/>
</dbReference>
<dbReference type="GO" id="GO:0009086">
    <property type="term" value="P:methionine biosynthetic process"/>
    <property type="evidence" value="ECO:0007669"/>
    <property type="project" value="UniProtKB-KW"/>
</dbReference>